<evidence type="ECO:0000313" key="1">
    <source>
        <dbReference type="EMBL" id="SHI43682.1"/>
    </source>
</evidence>
<sequence length="46" mass="5362">MLSLLFSLNQQTQYCSPLYITALILPHKFDYKVMYSVVCLLGYEIT</sequence>
<reference evidence="1 2" key="1">
    <citation type="submission" date="2016-11" db="EMBL/GenBank/DDBJ databases">
        <authorList>
            <person name="Jaros S."/>
            <person name="Januszkiewicz K."/>
            <person name="Wedrychowicz H."/>
        </authorList>
    </citation>
    <scope>NUCLEOTIDE SEQUENCE [LARGE SCALE GENOMIC DNA]</scope>
    <source>
        <strain evidence="1 2">DSM 21074</strain>
    </source>
</reference>
<proteinExistence type="predicted"/>
<dbReference type="AlphaFoldDB" id="A0A1M6B4I9"/>
<dbReference type="Proteomes" id="UP000184418">
    <property type="component" value="Unassembled WGS sequence"/>
</dbReference>
<protein>
    <submittedName>
        <fullName evidence="1">Uncharacterized protein</fullName>
    </submittedName>
</protein>
<name>A0A1M6B4I9_9BACT</name>
<organism evidence="1 2">
    <name type="scientific">Hymenobacter daecheongensis DSM 21074</name>
    <dbReference type="NCBI Taxonomy" id="1121955"/>
    <lineage>
        <taxon>Bacteria</taxon>
        <taxon>Pseudomonadati</taxon>
        <taxon>Bacteroidota</taxon>
        <taxon>Cytophagia</taxon>
        <taxon>Cytophagales</taxon>
        <taxon>Hymenobacteraceae</taxon>
        <taxon>Hymenobacter</taxon>
    </lineage>
</organism>
<gene>
    <name evidence="1" type="ORF">SAMN02745146_0873</name>
</gene>
<dbReference type="EMBL" id="FQYN01000001">
    <property type="protein sequence ID" value="SHI43682.1"/>
    <property type="molecule type" value="Genomic_DNA"/>
</dbReference>
<evidence type="ECO:0000313" key="2">
    <source>
        <dbReference type="Proteomes" id="UP000184418"/>
    </source>
</evidence>
<accession>A0A1M6B4I9</accession>
<keyword evidence="2" id="KW-1185">Reference proteome</keyword>